<comment type="caution">
    <text evidence="16">The sequence shown here is derived from an EMBL/GenBank/DDBJ whole genome shotgun (WGS) entry which is preliminary data.</text>
</comment>
<dbReference type="InterPro" id="IPR024743">
    <property type="entry name" value="Dynein_HC_stalk"/>
</dbReference>
<keyword evidence="6" id="KW-0547">Nucleotide-binding</keyword>
<dbReference type="FunFam" id="3.40.50.300:FF:000049">
    <property type="entry name" value="Dynein, axonemal, heavy chain 5"/>
    <property type="match status" value="1"/>
</dbReference>
<keyword evidence="13" id="KW-0966">Cell projection</keyword>
<keyword evidence="11" id="KW-0505">Motor protein</keyword>
<dbReference type="FunFam" id="1.10.472.130:FF:000010">
    <property type="entry name" value="Dynein axonemal heavy chain 10"/>
    <property type="match status" value="1"/>
</dbReference>
<dbReference type="Pfam" id="PF12780">
    <property type="entry name" value="AAA_8"/>
    <property type="match status" value="1"/>
</dbReference>
<comment type="similarity">
    <text evidence="2">Belongs to the dynein heavy chain family.</text>
</comment>
<evidence type="ECO:0000256" key="2">
    <source>
        <dbReference type="ARBA" id="ARBA00008887"/>
    </source>
</evidence>
<dbReference type="Pfam" id="PF17857">
    <property type="entry name" value="AAA_lid_1"/>
    <property type="match status" value="1"/>
</dbReference>
<dbReference type="FunFam" id="3.40.50.300:FF:000884">
    <property type="entry name" value="Dynein axonemal heavy chain 10"/>
    <property type="match status" value="1"/>
</dbReference>
<dbReference type="PANTHER" id="PTHR22878:SF63">
    <property type="entry name" value="DYNEIN AXONEMAL HEAVY CHAIN 10"/>
    <property type="match status" value="1"/>
</dbReference>
<dbReference type="GO" id="GO:0005930">
    <property type="term" value="C:axoneme"/>
    <property type="evidence" value="ECO:0007669"/>
    <property type="project" value="UniProtKB-SubCell"/>
</dbReference>
<dbReference type="Gene3D" id="1.20.1270.280">
    <property type="match status" value="1"/>
</dbReference>
<dbReference type="GO" id="GO:0045505">
    <property type="term" value="F:dynein intermediate chain binding"/>
    <property type="evidence" value="ECO:0007669"/>
    <property type="project" value="InterPro"/>
</dbReference>
<dbReference type="FunFam" id="1.10.8.710:FF:000001">
    <property type="entry name" value="Dynein axonemal heavy chain 2"/>
    <property type="match status" value="1"/>
</dbReference>
<dbReference type="Pfam" id="PF12775">
    <property type="entry name" value="AAA_7"/>
    <property type="match status" value="1"/>
</dbReference>
<dbReference type="Gene3D" id="1.10.8.1220">
    <property type="match status" value="1"/>
</dbReference>
<dbReference type="SUPFAM" id="SSF52540">
    <property type="entry name" value="P-loop containing nucleoside triphosphate hydrolases"/>
    <property type="match status" value="4"/>
</dbReference>
<dbReference type="InterPro" id="IPR042219">
    <property type="entry name" value="AAA_lid_11_sf"/>
</dbReference>
<dbReference type="GO" id="GO:0031514">
    <property type="term" value="C:motile cilium"/>
    <property type="evidence" value="ECO:0007669"/>
    <property type="project" value="UniProtKB-ARBA"/>
</dbReference>
<dbReference type="Pfam" id="PF17852">
    <property type="entry name" value="Dynein_AAA_lid"/>
    <property type="match status" value="1"/>
</dbReference>
<feature type="coiled-coil region" evidence="14">
    <location>
        <begin position="1475"/>
        <end position="1551"/>
    </location>
</feature>
<dbReference type="FunFam" id="3.10.490.20:FF:000006">
    <property type="entry name" value="Dynein axonemal heavy chain 10"/>
    <property type="match status" value="1"/>
</dbReference>
<comment type="subcellular location">
    <subcellularLocation>
        <location evidence="1">Cytoplasm</location>
        <location evidence="1">Cytoskeleton</location>
        <location evidence="1">Cilium axoneme</location>
    </subcellularLocation>
</comment>
<evidence type="ECO:0000256" key="10">
    <source>
        <dbReference type="ARBA" id="ARBA00023069"/>
    </source>
</evidence>
<dbReference type="GO" id="GO:0005874">
    <property type="term" value="C:microtubule"/>
    <property type="evidence" value="ECO:0007669"/>
    <property type="project" value="UniProtKB-KW"/>
</dbReference>
<evidence type="ECO:0000256" key="5">
    <source>
        <dbReference type="ARBA" id="ARBA00022737"/>
    </source>
</evidence>
<dbReference type="Pfam" id="PF12777">
    <property type="entry name" value="MT"/>
    <property type="match status" value="1"/>
</dbReference>
<dbReference type="GO" id="GO:0007018">
    <property type="term" value="P:microtubule-based movement"/>
    <property type="evidence" value="ECO:0007669"/>
    <property type="project" value="InterPro"/>
</dbReference>
<dbReference type="Proteomes" id="UP000440578">
    <property type="component" value="Unassembled WGS sequence"/>
</dbReference>
<evidence type="ECO:0000256" key="1">
    <source>
        <dbReference type="ARBA" id="ARBA00004430"/>
    </source>
</evidence>
<feature type="domain" description="AAA+ ATPase" evidence="15">
    <location>
        <begin position="701"/>
        <end position="871"/>
    </location>
</feature>
<dbReference type="OrthoDB" id="64868at2759"/>
<keyword evidence="17" id="KW-1185">Reference proteome</keyword>
<feature type="coiled-coil region" evidence="14">
    <location>
        <begin position="1778"/>
        <end position="1841"/>
    </location>
</feature>
<dbReference type="InterPro" id="IPR041589">
    <property type="entry name" value="DNAH3_AAA_lid_1"/>
</dbReference>
<name>A0A6A4VCJ1_AMPAM</name>
<dbReference type="FunFam" id="1.20.920.30:FF:000007">
    <property type="entry name" value="Dynein axonemal heavy chain 10"/>
    <property type="match status" value="1"/>
</dbReference>
<dbReference type="Gene3D" id="1.20.920.30">
    <property type="match status" value="1"/>
</dbReference>
<proteinExistence type="inferred from homology"/>
<dbReference type="PANTHER" id="PTHR22878">
    <property type="entry name" value="DYNEIN HEAVY CHAIN 6, AXONEMAL-LIKE-RELATED"/>
    <property type="match status" value="1"/>
</dbReference>
<keyword evidence="3" id="KW-0963">Cytoplasm</keyword>
<dbReference type="InterPro" id="IPR035699">
    <property type="entry name" value="AAA_6"/>
</dbReference>
<dbReference type="SMART" id="SM00382">
    <property type="entry name" value="AAA"/>
    <property type="match status" value="3"/>
</dbReference>
<accession>A0A6A4VCJ1</accession>
<dbReference type="Gene3D" id="1.10.8.710">
    <property type="match status" value="1"/>
</dbReference>
<dbReference type="GO" id="GO:0051959">
    <property type="term" value="F:dynein light intermediate chain binding"/>
    <property type="evidence" value="ECO:0007669"/>
    <property type="project" value="InterPro"/>
</dbReference>
<dbReference type="Gene3D" id="1.10.472.130">
    <property type="match status" value="1"/>
</dbReference>
<evidence type="ECO:0000256" key="11">
    <source>
        <dbReference type="ARBA" id="ARBA00023175"/>
    </source>
</evidence>
<dbReference type="InterPro" id="IPR003593">
    <property type="entry name" value="AAA+_ATPase"/>
</dbReference>
<evidence type="ECO:0000259" key="15">
    <source>
        <dbReference type="SMART" id="SM00382"/>
    </source>
</evidence>
<dbReference type="InterPro" id="IPR024317">
    <property type="entry name" value="Dynein_heavy_chain_D4_dom"/>
</dbReference>
<evidence type="ECO:0000256" key="12">
    <source>
        <dbReference type="ARBA" id="ARBA00023212"/>
    </source>
</evidence>
<dbReference type="InterPro" id="IPR035706">
    <property type="entry name" value="AAA_9"/>
</dbReference>
<evidence type="ECO:0000256" key="7">
    <source>
        <dbReference type="ARBA" id="ARBA00022840"/>
    </source>
</evidence>
<keyword evidence="7" id="KW-0067">ATP-binding</keyword>
<dbReference type="GO" id="GO:0008569">
    <property type="term" value="F:minus-end-directed microtubule motor activity"/>
    <property type="evidence" value="ECO:0007669"/>
    <property type="project" value="InterPro"/>
</dbReference>
<dbReference type="InterPro" id="IPR004273">
    <property type="entry name" value="Dynein_heavy_D6_P-loop"/>
</dbReference>
<evidence type="ECO:0000256" key="13">
    <source>
        <dbReference type="ARBA" id="ARBA00023273"/>
    </source>
</evidence>
<evidence type="ECO:0000313" key="17">
    <source>
        <dbReference type="Proteomes" id="UP000440578"/>
    </source>
</evidence>
<feature type="domain" description="AAA+ ATPase" evidence="15">
    <location>
        <begin position="357"/>
        <end position="585"/>
    </location>
</feature>
<dbReference type="Gene3D" id="6.10.140.1060">
    <property type="match status" value="1"/>
</dbReference>
<keyword evidence="9 14" id="KW-0175">Coiled coil</keyword>
<dbReference type="Pfam" id="PF18198">
    <property type="entry name" value="AAA_lid_11"/>
    <property type="match status" value="1"/>
</dbReference>
<reference evidence="16 17" key="1">
    <citation type="submission" date="2019-07" db="EMBL/GenBank/DDBJ databases">
        <title>Draft genome assembly of a fouling barnacle, Amphibalanus amphitrite (Darwin, 1854): The first reference genome for Thecostraca.</title>
        <authorList>
            <person name="Kim W."/>
        </authorList>
    </citation>
    <scope>NUCLEOTIDE SEQUENCE [LARGE SCALE GENOMIC DNA]</scope>
    <source>
        <strain evidence="16">SNU_AA5</strain>
        <tissue evidence="16">Soma without cirri and trophi</tissue>
    </source>
</reference>
<dbReference type="FunFam" id="1.10.8.1220:FF:000001">
    <property type="entry name" value="Dynein axonemal heavy chain 5"/>
    <property type="match status" value="1"/>
</dbReference>
<dbReference type="Pfam" id="PF18199">
    <property type="entry name" value="Dynein_C"/>
    <property type="match status" value="1"/>
</dbReference>
<dbReference type="EMBL" id="VIIS01001867">
    <property type="protein sequence ID" value="KAF0291565.1"/>
    <property type="molecule type" value="Genomic_DNA"/>
</dbReference>
<dbReference type="InterPro" id="IPR027417">
    <property type="entry name" value="P-loop_NTPase"/>
</dbReference>
<keyword evidence="8" id="KW-0243">Dynein</keyword>
<dbReference type="InterPro" id="IPR041466">
    <property type="entry name" value="Dynein_AAA5_ext"/>
</dbReference>
<keyword evidence="4" id="KW-0493">Microtubule</keyword>
<dbReference type="InterPro" id="IPR043160">
    <property type="entry name" value="Dynein_C_barrel"/>
</dbReference>
<dbReference type="InterPro" id="IPR026983">
    <property type="entry name" value="DHC"/>
</dbReference>
<dbReference type="InterPro" id="IPR043157">
    <property type="entry name" value="Dynein_AAA1S"/>
</dbReference>
<dbReference type="Gene3D" id="1.20.920.20">
    <property type="match status" value="2"/>
</dbReference>
<evidence type="ECO:0000256" key="9">
    <source>
        <dbReference type="ARBA" id="ARBA00023054"/>
    </source>
</evidence>
<evidence type="ECO:0000256" key="4">
    <source>
        <dbReference type="ARBA" id="ARBA00022701"/>
    </source>
</evidence>
<dbReference type="InterPro" id="IPR041228">
    <property type="entry name" value="Dynein_C"/>
</dbReference>
<evidence type="ECO:0000256" key="8">
    <source>
        <dbReference type="ARBA" id="ARBA00023017"/>
    </source>
</evidence>
<dbReference type="Pfam" id="PF12774">
    <property type="entry name" value="AAA_6"/>
    <property type="match status" value="1"/>
</dbReference>
<feature type="domain" description="AAA+ ATPase" evidence="15">
    <location>
        <begin position="78"/>
        <end position="214"/>
    </location>
</feature>
<dbReference type="Pfam" id="PF03028">
    <property type="entry name" value="Dynein_heavy"/>
    <property type="match status" value="1"/>
</dbReference>
<dbReference type="FunFam" id="1.10.8.720:FF:000005">
    <property type="entry name" value="Dynein axonemal heavy chain 10"/>
    <property type="match status" value="1"/>
</dbReference>
<evidence type="ECO:0000256" key="6">
    <source>
        <dbReference type="ARBA" id="ARBA00022741"/>
    </source>
</evidence>
<dbReference type="GO" id="GO:0005524">
    <property type="term" value="F:ATP binding"/>
    <property type="evidence" value="ECO:0007669"/>
    <property type="project" value="UniProtKB-KW"/>
</dbReference>
<evidence type="ECO:0000313" key="16">
    <source>
        <dbReference type="EMBL" id="KAF0291565.1"/>
    </source>
</evidence>
<dbReference type="FunFam" id="3.40.50.300:FF:000063">
    <property type="entry name" value="dynein heavy chain 6, axonemal"/>
    <property type="match status" value="1"/>
</dbReference>
<keyword evidence="12" id="KW-0206">Cytoskeleton</keyword>
<keyword evidence="5" id="KW-0677">Repeat</keyword>
<sequence>MSATARICSGSPLAPTKVPLGPDSCALTPAPTKLRATFALTSRFDYGYEYMGLNGRLVITPLTDRIYLTITQALSMNLGGAPAGPAGTGKTETTKDLAKALGLLCMVTNCGEGMDFRAVGKIFSGLCQSGAWGCFDEFNRIEISVISVISTQLQTIRNALVKKLATFHFEGQEIKMDPKVGMFITMNPGYAGRTELPESVKALFRPVVCIVPDLQMICLIMLFSEGFLQAKTLAKKMTVLYKLSKEQLSKQHHYDFGLRNIKAVLVRAGELKRITQDMPEDMILMKSLKDMNFARFTYEDAPLFLGLLNDLFPGVECPQETDEKLSTAVDKAIENKNYTNLPKQTEKVIQMYEIMKTRHTTMVIGPTGGGKSVIIKTLRDAQTLMGFPTKIFTINAKACSVLELYGVLDPVTRDWTDGLLSNIFREINKPTEKSELRYVLFDGDVDALWVENMNSVMDDNKLLTLANGERMRLQKHCALLFEVGDLQYASPATVSRCGMVYVDPKDLGYRPFWDRWMASRPASEVQELNALFDKYVPPGLDLILEGLVDGRQEAKMKTIVPLTNLNMVHQLASMFDGLVGPGNACPEDQLEPVFIQSLYWSLGAGLEDADRTRFNDLMRDCGGLPGLADDGQRRAKGDEWPTTEPTMFDYFWDTSAAVWVPWRDKVPEYVHDPAVKFNDILVPTVDTVRTTWLLSLMTEKVKKPVVLVGESGTSKTATTSTYLRSLDSSVNVLLCMNFSSRTTSMDVQRNLESNVEKRTKDSFGPPSGKRLVVFIDDMNMPRVDEYGTQQAIALLKLLLEKGGLYDRGKDLNWKFLKDIGYVAAMGKAGGGRNVMDPRFLSLFSVFTMASPGDESLQHIFHSILSGHLQPFETAITELALPLTTATMQLYQAIVRLLPPTPSRFHYLFNLRDLSRIFGGLCQTSPERFTKTKQMVRCWRNECLRVFADRLIDDQDFAVVSGQLVQLMADNVGQHSDEWTEYVLRDPILFGDYRNALESDVPRLYEDMQDYDASKALFQEIMEEYNERGNNKLQLVLFDDALQHLTRIQRVLRMVQGHALLVGVGGSGKQSLTKLAAFTAGCEVFEIQLSRGYDESSFRDDLKVLYDKLGLQNKPMVFMFCDNHVAEEGFLELINNMLTSGMVPALFGEDEKDQILGAVRDEAVKAGYAIQKESVWQFFVDRCVQNLHVVLCMSPTGQQLQIRCRNFPGLVNNTTIDWFQPWPEQALYAVASVFLAEVALVPDQHRASVVAHVVQVHTSAQLASVQYQQKLRRVNHCTPKHYLDYIKTYLRLLQESNEYNLAQCERLGGGLQKIAEAREQIHELNQLLEVQKVAVLEKSAACEKLIQEIAQGTEEASQKKEFAISKSKEIETSSKVISREKREAEEVLSEALPVLEAARLALEDLEKSDITEIRSFATPPKPVQAVCECVVVIRGIKDVSWKGAKGMMSDPSFLRTLQEMDVDAIPQSAIKTVKGFLKAKKELDATNAEVERIEQLMAELNAKFETAKEERAILQAETELMMKRLDAADRLINGLASENERWTQTLKELGEQRIQLMGDCLLSSAFLCYVGAFTWDFRNQLVYTDWQADLREREVPMSQPFKLEAVLTDDVEISKWNSEGLPPDELSVQNGILTTQGSRFPLCIDPQQQALNWIKKKEQNNNLKVVTFSDSDFLRQLEVAIKYGFPVLVQDVEEYIDPVIDNVLERNIKHEQGRVFVMLGDREVDYDNNFRLYLNSKMTNPIYSPAVFGKAMVINYTVTTKGLEDQLLSVVVGSERRDLEEQRENLISETSQNKRLLKDLEDALLRELSTCQGNMLDNTELLQTLEDTKEKATEVFEKLELAATTATDIDRLRDGFRPVAKRGALLFFVLSDMATVNSMYQYSLAAYLQVFSYSLKKSMPDTVLTKRLRNIIDTLTENVYDYGCTGIFERHKLLFSLQITVTLQRSELFVTQPEVDFFIKDIQKRAEQWHQWYSSERPEAEELPGVYEKRCTPFQRLMVLRSFRVDRVYLGVTDYVSEIMGEKYVTPPVLRFEAILEQSAPTTPVVFILSPGADPAGDLMKLADRNGFGSSRIKFLSLGQGQEEVAMRLMEAAVARGHWLMLQNCHLLVSFLRQLEKEVERLHKPHPDFRLWLTTDPTPGFPIGILQRSFKVVTEPPNGLKLNLRSTYFKMPSAVLDTNSEHPAFPTLVYVLSFFHAVILERRKYGRIGLNVAYDFNESDFNVCLDLLTTYLNKALESKDTRLPWGSLKYLMGEVMYGGRVIDDFDRRVVSTYMDEYMGDFLFDTFQPFHFYRDGQVDYTIPEVGNRDSYIASIEELPLASGPEVLGLHPNAEIGYYTFSVRDMWLHLYAASMTPTTVVLLQELERFNYLIVKMQQTLSNLGKALAGEIGMDAELDNVFRCLYNGQLPDSWRKRAPITCKSLGGWMEHFQRRVQQYNDWINSGEPQVIWLSGLAIPESFLTALVQATCRNSGWPLDKATLFTQVTQHSNMEEVLERLTGGCYVEGLYLEGAGWNIEEGHLERAKPGELIQELPILKVVPIEVHKLKLQDTFRAPVYVTSDRRNAAGVGLTFEADLYTKEHLSHWTLQGVCLLLNTD</sequence>
<dbReference type="Gene3D" id="3.10.490.20">
    <property type="match status" value="1"/>
</dbReference>
<dbReference type="FunFam" id="3.40.50.300:FF:000153">
    <property type="entry name" value="Dynein axonemal heavy chain 1"/>
    <property type="match status" value="1"/>
</dbReference>
<protein>
    <submittedName>
        <fullName evidence="16">Dynein heavy chain 10, axonemal</fullName>
    </submittedName>
</protein>
<dbReference type="Pfam" id="PF12781">
    <property type="entry name" value="AAA_9"/>
    <property type="match status" value="1"/>
</dbReference>
<dbReference type="InterPro" id="IPR041658">
    <property type="entry name" value="AAA_lid_11"/>
</dbReference>
<organism evidence="16 17">
    <name type="scientific">Amphibalanus amphitrite</name>
    <name type="common">Striped barnacle</name>
    <name type="synonym">Balanus amphitrite</name>
    <dbReference type="NCBI Taxonomy" id="1232801"/>
    <lineage>
        <taxon>Eukaryota</taxon>
        <taxon>Metazoa</taxon>
        <taxon>Ecdysozoa</taxon>
        <taxon>Arthropoda</taxon>
        <taxon>Crustacea</taxon>
        <taxon>Multicrustacea</taxon>
        <taxon>Cirripedia</taxon>
        <taxon>Thoracica</taxon>
        <taxon>Thoracicalcarea</taxon>
        <taxon>Balanomorpha</taxon>
        <taxon>Balanoidea</taxon>
        <taxon>Balanidae</taxon>
        <taxon>Amphibalaninae</taxon>
        <taxon>Amphibalanus</taxon>
    </lineage>
</organism>
<evidence type="ECO:0000256" key="14">
    <source>
        <dbReference type="SAM" id="Coils"/>
    </source>
</evidence>
<gene>
    <name evidence="16" type="primary">DNAH10_0</name>
    <name evidence="16" type="ORF">FJT64_010317</name>
</gene>
<dbReference type="Gene3D" id="3.40.50.300">
    <property type="entry name" value="P-loop containing nucleotide triphosphate hydrolases"/>
    <property type="match status" value="5"/>
</dbReference>
<keyword evidence="10" id="KW-0969">Cilium</keyword>
<dbReference type="GO" id="GO:0030286">
    <property type="term" value="C:dynein complex"/>
    <property type="evidence" value="ECO:0007669"/>
    <property type="project" value="UniProtKB-KW"/>
</dbReference>
<dbReference type="FunFam" id="3.40.50.300:FF:002141">
    <property type="entry name" value="Dynein heavy chain"/>
    <property type="match status" value="1"/>
</dbReference>
<dbReference type="Gene3D" id="1.10.8.720">
    <property type="entry name" value="Region D6 of dynein motor"/>
    <property type="match status" value="1"/>
</dbReference>
<evidence type="ECO:0000256" key="3">
    <source>
        <dbReference type="ARBA" id="ARBA00022490"/>
    </source>
</evidence>